<sequence>LAASMAGNQKCLYSYFNPLHSLQTGKREKELRRGNGYCRILHFADRCLSSSTSHGHLNLTCL</sequence>
<protein>
    <submittedName>
        <fullName evidence="1">Uncharacterized protein</fullName>
    </submittedName>
</protein>
<feature type="non-terminal residue" evidence="1">
    <location>
        <position position="1"/>
    </location>
</feature>
<dbReference type="AlphaFoldDB" id="A0AA35P841"/>
<proteinExistence type="predicted"/>
<name>A0AA35P841_9SAUR</name>
<accession>A0AA35P841</accession>
<dbReference type="Proteomes" id="UP001178461">
    <property type="component" value="Chromosome 5"/>
</dbReference>
<dbReference type="EMBL" id="OX395130">
    <property type="protein sequence ID" value="CAI5775658.1"/>
    <property type="molecule type" value="Genomic_DNA"/>
</dbReference>
<reference evidence="1" key="1">
    <citation type="submission" date="2022-12" db="EMBL/GenBank/DDBJ databases">
        <authorList>
            <person name="Alioto T."/>
            <person name="Alioto T."/>
            <person name="Gomez Garrido J."/>
        </authorList>
    </citation>
    <scope>NUCLEOTIDE SEQUENCE</scope>
</reference>
<evidence type="ECO:0000313" key="2">
    <source>
        <dbReference type="Proteomes" id="UP001178461"/>
    </source>
</evidence>
<keyword evidence="2" id="KW-1185">Reference proteome</keyword>
<evidence type="ECO:0000313" key="1">
    <source>
        <dbReference type="EMBL" id="CAI5775658.1"/>
    </source>
</evidence>
<organism evidence="1 2">
    <name type="scientific">Podarcis lilfordi</name>
    <name type="common">Lilford's wall lizard</name>
    <dbReference type="NCBI Taxonomy" id="74358"/>
    <lineage>
        <taxon>Eukaryota</taxon>
        <taxon>Metazoa</taxon>
        <taxon>Chordata</taxon>
        <taxon>Craniata</taxon>
        <taxon>Vertebrata</taxon>
        <taxon>Euteleostomi</taxon>
        <taxon>Lepidosauria</taxon>
        <taxon>Squamata</taxon>
        <taxon>Bifurcata</taxon>
        <taxon>Unidentata</taxon>
        <taxon>Episquamata</taxon>
        <taxon>Laterata</taxon>
        <taxon>Lacertibaenia</taxon>
        <taxon>Lacertidae</taxon>
        <taxon>Podarcis</taxon>
    </lineage>
</organism>
<gene>
    <name evidence="1" type="ORF">PODLI_1B005658</name>
</gene>